<evidence type="ECO:0000313" key="3">
    <source>
        <dbReference type="Proteomes" id="UP001501444"/>
    </source>
</evidence>
<dbReference type="RefSeq" id="WP_344613386.1">
    <property type="nucleotide sequence ID" value="NZ_BAAARV010000025.1"/>
</dbReference>
<gene>
    <name evidence="2" type="ORF">GCM10010170_034360</name>
</gene>
<keyword evidence="3" id="KW-1185">Reference proteome</keyword>
<proteinExistence type="predicted"/>
<organism evidence="2 3">
    <name type="scientific">Dactylosporangium salmoneum</name>
    <dbReference type="NCBI Taxonomy" id="53361"/>
    <lineage>
        <taxon>Bacteria</taxon>
        <taxon>Bacillati</taxon>
        <taxon>Actinomycetota</taxon>
        <taxon>Actinomycetes</taxon>
        <taxon>Micromonosporales</taxon>
        <taxon>Micromonosporaceae</taxon>
        <taxon>Dactylosporangium</taxon>
    </lineage>
</organism>
<feature type="compositionally biased region" description="Basic residues" evidence="1">
    <location>
        <begin position="1"/>
        <end position="16"/>
    </location>
</feature>
<dbReference type="EMBL" id="BAAARV010000025">
    <property type="protein sequence ID" value="GAA2347081.1"/>
    <property type="molecule type" value="Genomic_DNA"/>
</dbReference>
<evidence type="ECO:0000313" key="2">
    <source>
        <dbReference type="EMBL" id="GAA2347081.1"/>
    </source>
</evidence>
<protein>
    <submittedName>
        <fullName evidence="2">Uncharacterized protein</fullName>
    </submittedName>
</protein>
<evidence type="ECO:0000256" key="1">
    <source>
        <dbReference type="SAM" id="MobiDB-lite"/>
    </source>
</evidence>
<comment type="caution">
    <text evidence="2">The sequence shown here is derived from an EMBL/GenBank/DDBJ whole genome shotgun (WGS) entry which is preliminary data.</text>
</comment>
<reference evidence="3" key="1">
    <citation type="journal article" date="2019" name="Int. J. Syst. Evol. Microbiol.">
        <title>The Global Catalogue of Microorganisms (GCM) 10K type strain sequencing project: providing services to taxonomists for standard genome sequencing and annotation.</title>
        <authorList>
            <consortium name="The Broad Institute Genomics Platform"/>
            <consortium name="The Broad Institute Genome Sequencing Center for Infectious Disease"/>
            <person name="Wu L."/>
            <person name="Ma J."/>
        </authorList>
    </citation>
    <scope>NUCLEOTIDE SEQUENCE [LARGE SCALE GENOMIC DNA]</scope>
    <source>
        <strain evidence="3">JCM 3272</strain>
    </source>
</reference>
<name>A0ABP5TCJ0_9ACTN</name>
<feature type="region of interest" description="Disordered" evidence="1">
    <location>
        <begin position="1"/>
        <end position="25"/>
    </location>
</feature>
<sequence>MAGRKKSPAQNKRQHHAAQVAKAPTRKQQLLAMGQWLTALAGDRGPTELEGAVALVWGRINELDPEAEAALEVAQQ</sequence>
<dbReference type="Proteomes" id="UP001501444">
    <property type="component" value="Unassembled WGS sequence"/>
</dbReference>
<accession>A0ABP5TCJ0</accession>